<feature type="transmembrane region" description="Helical" evidence="1">
    <location>
        <begin position="103"/>
        <end position="127"/>
    </location>
</feature>
<protein>
    <recommendedName>
        <fullName evidence="2">Signal transduction histidine kinase internal region domain-containing protein</fullName>
    </recommendedName>
</protein>
<dbReference type="SUPFAM" id="SSF55874">
    <property type="entry name" value="ATPase domain of HSP90 chaperone/DNA topoisomerase II/histidine kinase"/>
    <property type="match status" value="1"/>
</dbReference>
<accession>A0A0F4Q108</accession>
<dbReference type="PATRIC" id="fig|151081.8.peg.271"/>
<sequence length="336" mass="36865">MLTTLCQTRGVLSALVVGEALALIISFSVSALENFWVVLGQVSLLVQFIVSLSFALLYALNGIRAQLSDNIQAGAVIGTLVLVTFMTTLYISYLALFAEQAPVWFVIKSCAISALVAALFVQFMAIYNEHAKAHSAYASAQLDALQARIRPHFLFNTLNTIAELAHQNAHAAEDSALALASLSRAAMNVGKQSTLNDELQLAQRYIALEQWRFGTRLAVQWSIPDTVHNIAMPCLTLQPLLENAVLHGVEASATGSLIEVEVYLSEQSATVIVSNSVSANSESKRSHNGIALANIRKRLAILYHGRARLSQHRFDNRYRVKLVIPRMESFNESINR</sequence>
<dbReference type="Proteomes" id="UP000033664">
    <property type="component" value="Unassembled WGS sequence"/>
</dbReference>
<dbReference type="InterPro" id="IPR010559">
    <property type="entry name" value="Sig_transdc_His_kin_internal"/>
</dbReference>
<evidence type="ECO:0000313" key="3">
    <source>
        <dbReference type="EMBL" id="KJZ01297.1"/>
    </source>
</evidence>
<dbReference type="InterPro" id="IPR050640">
    <property type="entry name" value="Bact_2-comp_sensor_kinase"/>
</dbReference>
<keyword evidence="4" id="KW-1185">Reference proteome</keyword>
<feature type="transmembrane region" description="Helical" evidence="1">
    <location>
        <begin position="38"/>
        <end position="61"/>
    </location>
</feature>
<organism evidence="3 4">
    <name type="scientific">Pseudoalteromonas ruthenica</name>
    <dbReference type="NCBI Taxonomy" id="151081"/>
    <lineage>
        <taxon>Bacteria</taxon>
        <taxon>Pseudomonadati</taxon>
        <taxon>Pseudomonadota</taxon>
        <taxon>Gammaproteobacteria</taxon>
        <taxon>Alteromonadales</taxon>
        <taxon>Pseudoalteromonadaceae</taxon>
        <taxon>Pseudoalteromonas</taxon>
    </lineage>
</organism>
<name>A0A0F4Q108_9GAMM</name>
<dbReference type="PANTHER" id="PTHR34220">
    <property type="entry name" value="SENSOR HISTIDINE KINASE YPDA"/>
    <property type="match status" value="1"/>
</dbReference>
<reference evidence="3 4" key="1">
    <citation type="journal article" date="2015" name="BMC Genomics">
        <title>Genome mining reveals unlocked bioactive potential of marine Gram-negative bacteria.</title>
        <authorList>
            <person name="Machado H."/>
            <person name="Sonnenschein E.C."/>
            <person name="Melchiorsen J."/>
            <person name="Gram L."/>
        </authorList>
    </citation>
    <scope>NUCLEOTIDE SEQUENCE [LARGE SCALE GENOMIC DNA]</scope>
    <source>
        <strain evidence="3 4">S3137</strain>
    </source>
</reference>
<dbReference type="AlphaFoldDB" id="A0A0F4Q108"/>
<feature type="domain" description="Signal transduction histidine kinase internal region" evidence="2">
    <location>
        <begin position="140"/>
        <end position="217"/>
    </location>
</feature>
<keyword evidence="1" id="KW-0812">Transmembrane</keyword>
<dbReference type="GO" id="GO:0000155">
    <property type="term" value="F:phosphorelay sensor kinase activity"/>
    <property type="evidence" value="ECO:0007669"/>
    <property type="project" value="InterPro"/>
</dbReference>
<evidence type="ECO:0000256" key="1">
    <source>
        <dbReference type="SAM" id="Phobius"/>
    </source>
</evidence>
<evidence type="ECO:0000313" key="4">
    <source>
        <dbReference type="Proteomes" id="UP000033664"/>
    </source>
</evidence>
<dbReference type="InterPro" id="IPR036890">
    <property type="entry name" value="HATPase_C_sf"/>
</dbReference>
<dbReference type="EMBL" id="JXXZ01000004">
    <property type="protein sequence ID" value="KJZ01297.1"/>
    <property type="molecule type" value="Genomic_DNA"/>
</dbReference>
<dbReference type="eggNOG" id="COG2972">
    <property type="taxonomic scope" value="Bacteria"/>
</dbReference>
<dbReference type="PANTHER" id="PTHR34220:SF7">
    <property type="entry name" value="SENSOR HISTIDINE KINASE YPDA"/>
    <property type="match status" value="1"/>
</dbReference>
<evidence type="ECO:0000259" key="2">
    <source>
        <dbReference type="Pfam" id="PF06580"/>
    </source>
</evidence>
<proteinExistence type="predicted"/>
<dbReference type="Gene3D" id="3.30.565.10">
    <property type="entry name" value="Histidine kinase-like ATPase, C-terminal domain"/>
    <property type="match status" value="1"/>
</dbReference>
<dbReference type="Pfam" id="PF06580">
    <property type="entry name" value="His_kinase"/>
    <property type="match status" value="1"/>
</dbReference>
<gene>
    <name evidence="3" type="ORF">TW72_04245</name>
</gene>
<feature type="transmembrane region" description="Helical" evidence="1">
    <location>
        <begin position="73"/>
        <end position="97"/>
    </location>
</feature>
<feature type="transmembrane region" description="Helical" evidence="1">
    <location>
        <begin position="12"/>
        <end position="32"/>
    </location>
</feature>
<keyword evidence="1" id="KW-1133">Transmembrane helix</keyword>
<comment type="caution">
    <text evidence="3">The sequence shown here is derived from an EMBL/GenBank/DDBJ whole genome shotgun (WGS) entry which is preliminary data.</text>
</comment>
<keyword evidence="1" id="KW-0472">Membrane</keyword>
<dbReference type="GO" id="GO:0016020">
    <property type="term" value="C:membrane"/>
    <property type="evidence" value="ECO:0007669"/>
    <property type="project" value="InterPro"/>
</dbReference>